<keyword evidence="2" id="KW-0040">ANK repeat</keyword>
<dbReference type="Gene3D" id="3.40.50.300">
    <property type="entry name" value="P-loop containing nucleotide triphosphate hydrolases"/>
    <property type="match status" value="1"/>
</dbReference>
<feature type="repeat" description="ANK" evidence="2">
    <location>
        <begin position="956"/>
        <end position="989"/>
    </location>
</feature>
<dbReference type="InterPro" id="IPR056884">
    <property type="entry name" value="NPHP3-like_N"/>
</dbReference>
<dbReference type="PROSITE" id="PS50297">
    <property type="entry name" value="ANK_REP_REGION"/>
    <property type="match status" value="5"/>
</dbReference>
<evidence type="ECO:0000259" key="3">
    <source>
        <dbReference type="Pfam" id="PF01048"/>
    </source>
</evidence>
<dbReference type="InterPro" id="IPR000845">
    <property type="entry name" value="Nucleoside_phosphorylase_d"/>
</dbReference>
<dbReference type="InterPro" id="IPR002110">
    <property type="entry name" value="Ankyrin_rpt"/>
</dbReference>
<dbReference type="PANTHER" id="PTHR10039:SF5">
    <property type="entry name" value="NACHT DOMAIN-CONTAINING PROTEIN"/>
    <property type="match status" value="1"/>
</dbReference>
<evidence type="ECO:0008006" key="7">
    <source>
        <dbReference type="Google" id="ProtNLM"/>
    </source>
</evidence>
<proteinExistence type="predicted"/>
<dbReference type="Pfam" id="PF24883">
    <property type="entry name" value="NPHP3_N"/>
    <property type="match status" value="1"/>
</dbReference>
<dbReference type="Pfam" id="PF01048">
    <property type="entry name" value="PNP_UDP_1"/>
    <property type="match status" value="1"/>
</dbReference>
<evidence type="ECO:0000313" key="6">
    <source>
        <dbReference type="Proteomes" id="UP001610334"/>
    </source>
</evidence>
<feature type="domain" description="Nucleoside phosphorylase" evidence="3">
    <location>
        <begin position="21"/>
        <end position="276"/>
    </location>
</feature>
<dbReference type="Gene3D" id="3.40.50.1580">
    <property type="entry name" value="Nucleoside phosphorylase domain"/>
    <property type="match status" value="1"/>
</dbReference>
<dbReference type="PANTHER" id="PTHR10039">
    <property type="entry name" value="AMELOGENIN"/>
    <property type="match status" value="1"/>
</dbReference>
<dbReference type="SUPFAM" id="SSF52540">
    <property type="entry name" value="P-loop containing nucleoside triphosphate hydrolases"/>
    <property type="match status" value="1"/>
</dbReference>
<evidence type="ECO:0000313" key="5">
    <source>
        <dbReference type="EMBL" id="KAL2819722.1"/>
    </source>
</evidence>
<feature type="repeat" description="ANK" evidence="2">
    <location>
        <begin position="893"/>
        <end position="918"/>
    </location>
</feature>
<dbReference type="SUPFAM" id="SSF53167">
    <property type="entry name" value="Purine and uridine phosphorylases"/>
    <property type="match status" value="1"/>
</dbReference>
<evidence type="ECO:0000259" key="4">
    <source>
        <dbReference type="Pfam" id="PF24883"/>
    </source>
</evidence>
<organism evidence="5 6">
    <name type="scientific">Aspergillus granulosus</name>
    <dbReference type="NCBI Taxonomy" id="176169"/>
    <lineage>
        <taxon>Eukaryota</taxon>
        <taxon>Fungi</taxon>
        <taxon>Dikarya</taxon>
        <taxon>Ascomycota</taxon>
        <taxon>Pezizomycotina</taxon>
        <taxon>Eurotiomycetes</taxon>
        <taxon>Eurotiomycetidae</taxon>
        <taxon>Eurotiales</taxon>
        <taxon>Aspergillaceae</taxon>
        <taxon>Aspergillus</taxon>
        <taxon>Aspergillus subgen. Nidulantes</taxon>
    </lineage>
</organism>
<name>A0ABR4HWG4_9EURO</name>
<protein>
    <recommendedName>
        <fullName evidence="7">Nucleoside phosphorylase domain-containing protein</fullName>
    </recommendedName>
</protein>
<feature type="repeat" description="ANK" evidence="2">
    <location>
        <begin position="990"/>
        <end position="1024"/>
    </location>
</feature>
<comment type="caution">
    <text evidence="5">The sequence shown here is derived from an EMBL/GenBank/DDBJ whole genome shotgun (WGS) entry which is preliminary data.</text>
</comment>
<dbReference type="InterPro" id="IPR036770">
    <property type="entry name" value="Ankyrin_rpt-contain_sf"/>
</dbReference>
<dbReference type="PRINTS" id="PR01415">
    <property type="entry name" value="ANKYRIN"/>
</dbReference>
<keyword evidence="1" id="KW-0677">Repeat</keyword>
<feature type="domain" description="Nephrocystin 3-like N-terminal" evidence="4">
    <location>
        <begin position="349"/>
        <end position="523"/>
    </location>
</feature>
<dbReference type="PROSITE" id="PS50088">
    <property type="entry name" value="ANK_REPEAT"/>
    <property type="match status" value="5"/>
</dbReference>
<sequence>MNTRSYHETTSTRVLDEEYDESGSEYATGRIHNHEIVICCLPAGVMGTNAAAAAATRMISAFPSLTSLLLVGIAGGAPSDKVDIRLGDVAVSQPLGQYGGVVQYDFGKTVPGGFQRIGSMNAPSHALLTAVSKFKSSLSSHATRDRMRRYLVERPSPDADILFEYSYDHAGGETCSACRKDMIVKRPQRDEDIGIFFGTIASGNQVIKYGRTRDAINSVVEGALCFEMEAAGVVNLLPCLVIRGICDYADSHKNKLFQPFAALAAAAVAREILTYLPFASDERGPCIHAESQSQRQGQQDLISVQANTKSRSDGQIQLSPEQQQLYHESLGFEQLDSRHRTVRMAHSKTCQWILTCPEYKGWLNPQLFDQHHGFLWIKGKPGAGKSTLMKFAFTRARKLAGTTVVSFFFNARGDTLEKTVTGMLRALLYQLLDRMPGLRVVFDMLPAFTTPGQAPDWDVETLKYLLQTCVERLHLDNRPVMCFIDALDECDEEEIRDMLSFFEQLGELASSNNYPLLVCLSSRHYPHVTIDHKIELVLEDQDGHQQDIANYVHSELKAGRSKKTIRIKDDIITRASGVFLWVVLVVQILNKECDRGRVHILEQRLKEIPDGLHSLLKDILTRDNNDMATTLLCLQWILYAKRPLSREEVYFALLAGTMSSEDLSNWTTEEVDEEAMKKLVLDSSKGLAELTKSKKATVQFIHESVRDFLNNEDLANMRVGTIAPGPSHEALKNCCLKYVKIDLSIRLFHFGALPPSKSNECRDLRAKASLLYPFLQYAVENTLHHANMAGVHGTSQTTLLANFPFDTWILKNNLYQKHDTRRYKSGDRVYIFAERNHAYLLGEAISAGTPITASKERDGHPFLAAVRNGNVEIARALLRMDSSLSGHLDDLINGSTLLLYASQRNNASMVELLLEFGAIDHPSKNGWTALHYAAHAGHQEVLEMLLDKDVDARDISGRTPLALAACSNGPDLLIPVLVAAGADLESKCKEGRTPLSYAAGVFSSTKTAMELLLERGADINSEDNYGRTPLIRAAQSGALDNVATLINKGVNMERKDNSGWSALFHAIVSGNELTQSRRTTQEKRLLIMQDQGYGP</sequence>
<gene>
    <name evidence="5" type="ORF">BJX63DRAFT_418683</name>
</gene>
<dbReference type="InterPro" id="IPR027417">
    <property type="entry name" value="P-loop_NTPase"/>
</dbReference>
<dbReference type="Pfam" id="PF12796">
    <property type="entry name" value="Ank_2"/>
    <property type="match status" value="2"/>
</dbReference>
<dbReference type="EMBL" id="JBFXLT010000009">
    <property type="protein sequence ID" value="KAL2819722.1"/>
    <property type="molecule type" value="Genomic_DNA"/>
</dbReference>
<feature type="repeat" description="ANK" evidence="2">
    <location>
        <begin position="925"/>
        <end position="957"/>
    </location>
</feature>
<dbReference type="Proteomes" id="UP001610334">
    <property type="component" value="Unassembled WGS sequence"/>
</dbReference>
<reference evidence="5 6" key="1">
    <citation type="submission" date="2024-07" db="EMBL/GenBank/DDBJ databases">
        <title>Section-level genome sequencing and comparative genomics of Aspergillus sections Usti and Cavernicolus.</title>
        <authorList>
            <consortium name="Lawrence Berkeley National Laboratory"/>
            <person name="Nybo J.L."/>
            <person name="Vesth T.C."/>
            <person name="Theobald S."/>
            <person name="Frisvad J.C."/>
            <person name="Larsen T.O."/>
            <person name="Kjaerboelling I."/>
            <person name="Rothschild-Mancinelli K."/>
            <person name="Lyhne E.K."/>
            <person name="Kogle M.E."/>
            <person name="Barry K."/>
            <person name="Clum A."/>
            <person name="Na H."/>
            <person name="Ledsgaard L."/>
            <person name="Lin J."/>
            <person name="Lipzen A."/>
            <person name="Kuo A."/>
            <person name="Riley R."/>
            <person name="Mondo S."/>
            <person name="Labutti K."/>
            <person name="Haridas S."/>
            <person name="Pangalinan J."/>
            <person name="Salamov A.A."/>
            <person name="Simmons B.A."/>
            <person name="Magnuson J.K."/>
            <person name="Chen J."/>
            <person name="Drula E."/>
            <person name="Henrissat B."/>
            <person name="Wiebenga A."/>
            <person name="Lubbers R.J."/>
            <person name="Gomes A.C."/>
            <person name="Makela M.R."/>
            <person name="Stajich J."/>
            <person name="Grigoriev I.V."/>
            <person name="Mortensen U.H."/>
            <person name="De Vries R.P."/>
            <person name="Baker S.E."/>
            <person name="Andersen M.R."/>
        </authorList>
    </citation>
    <scope>NUCLEOTIDE SEQUENCE [LARGE SCALE GENOMIC DNA]</scope>
    <source>
        <strain evidence="5 6">CBS 588.65</strain>
    </source>
</reference>
<dbReference type="SUPFAM" id="SSF48403">
    <property type="entry name" value="Ankyrin repeat"/>
    <property type="match status" value="1"/>
</dbReference>
<evidence type="ECO:0000256" key="2">
    <source>
        <dbReference type="PROSITE-ProRule" id="PRU00023"/>
    </source>
</evidence>
<dbReference type="InterPro" id="IPR035994">
    <property type="entry name" value="Nucleoside_phosphorylase_sf"/>
</dbReference>
<accession>A0ABR4HWG4</accession>
<feature type="repeat" description="ANK" evidence="2">
    <location>
        <begin position="1025"/>
        <end position="1057"/>
    </location>
</feature>
<dbReference type="SMART" id="SM00248">
    <property type="entry name" value="ANK"/>
    <property type="match status" value="6"/>
</dbReference>
<keyword evidence="6" id="KW-1185">Reference proteome</keyword>
<evidence type="ECO:0000256" key="1">
    <source>
        <dbReference type="ARBA" id="ARBA00022737"/>
    </source>
</evidence>
<dbReference type="Gene3D" id="1.25.40.20">
    <property type="entry name" value="Ankyrin repeat-containing domain"/>
    <property type="match status" value="1"/>
</dbReference>